<organism evidence="1 2">
    <name type="scientific">Parasponia andersonii</name>
    <name type="common">Sponia andersonii</name>
    <dbReference type="NCBI Taxonomy" id="3476"/>
    <lineage>
        <taxon>Eukaryota</taxon>
        <taxon>Viridiplantae</taxon>
        <taxon>Streptophyta</taxon>
        <taxon>Embryophyta</taxon>
        <taxon>Tracheophyta</taxon>
        <taxon>Spermatophyta</taxon>
        <taxon>Magnoliopsida</taxon>
        <taxon>eudicotyledons</taxon>
        <taxon>Gunneridae</taxon>
        <taxon>Pentapetalae</taxon>
        <taxon>rosids</taxon>
        <taxon>fabids</taxon>
        <taxon>Rosales</taxon>
        <taxon>Cannabaceae</taxon>
        <taxon>Parasponia</taxon>
    </lineage>
</organism>
<protein>
    <submittedName>
        <fullName evidence="1">Uncharacterized protein</fullName>
    </submittedName>
</protein>
<dbReference type="AlphaFoldDB" id="A0A2P5E1I4"/>
<dbReference type="Proteomes" id="UP000237105">
    <property type="component" value="Unassembled WGS sequence"/>
</dbReference>
<evidence type="ECO:0000313" key="2">
    <source>
        <dbReference type="Proteomes" id="UP000237105"/>
    </source>
</evidence>
<feature type="non-terminal residue" evidence="1">
    <location>
        <position position="79"/>
    </location>
</feature>
<evidence type="ECO:0000313" key="1">
    <source>
        <dbReference type="EMBL" id="PON79396.1"/>
    </source>
</evidence>
<reference evidence="2" key="1">
    <citation type="submission" date="2016-06" db="EMBL/GenBank/DDBJ databases">
        <title>Parallel loss of symbiosis genes in relatives of nitrogen-fixing non-legume Parasponia.</title>
        <authorList>
            <person name="Van Velzen R."/>
            <person name="Holmer R."/>
            <person name="Bu F."/>
            <person name="Rutten L."/>
            <person name="Van Zeijl A."/>
            <person name="Liu W."/>
            <person name="Santuari L."/>
            <person name="Cao Q."/>
            <person name="Sharma T."/>
            <person name="Shen D."/>
            <person name="Roswanjaya Y."/>
            <person name="Wardhani T."/>
            <person name="Kalhor M.S."/>
            <person name="Jansen J."/>
            <person name="Van den Hoogen J."/>
            <person name="Gungor B."/>
            <person name="Hartog M."/>
            <person name="Hontelez J."/>
            <person name="Verver J."/>
            <person name="Yang W.-C."/>
            <person name="Schijlen E."/>
            <person name="Repin R."/>
            <person name="Schilthuizen M."/>
            <person name="Schranz E."/>
            <person name="Heidstra R."/>
            <person name="Miyata K."/>
            <person name="Fedorova E."/>
            <person name="Kohlen W."/>
            <person name="Bisseling T."/>
            <person name="Smit S."/>
            <person name="Geurts R."/>
        </authorList>
    </citation>
    <scope>NUCLEOTIDE SEQUENCE [LARGE SCALE GENOMIC DNA]</scope>
    <source>
        <strain evidence="2">cv. WU1-14</strain>
    </source>
</reference>
<accession>A0A2P5E1I4</accession>
<name>A0A2P5E1I4_PARAD</name>
<sequence>MRELLEKKYEDGVSDILYGVWSLENEFNFEPLGEGIVAQVREWAEAKVAAATATDLPDPELDEVAQAIGDDEEVATDEQ</sequence>
<dbReference type="EMBL" id="JXTB01000004">
    <property type="protein sequence ID" value="PON79396.1"/>
    <property type="molecule type" value="Genomic_DNA"/>
</dbReference>
<keyword evidence="2" id="KW-1185">Reference proteome</keyword>
<proteinExistence type="predicted"/>
<gene>
    <name evidence="1" type="ORF">PanWU01x14_011310</name>
</gene>
<comment type="caution">
    <text evidence="1">The sequence shown here is derived from an EMBL/GenBank/DDBJ whole genome shotgun (WGS) entry which is preliminary data.</text>
</comment>